<dbReference type="EMBL" id="UGZE01000001">
    <property type="protein sequence ID" value="SUJ09893.1"/>
    <property type="molecule type" value="Genomic_DNA"/>
</dbReference>
<dbReference type="EMBL" id="BKAV01000028">
    <property type="protein sequence ID" value="GEQ01172.1"/>
    <property type="molecule type" value="Genomic_DNA"/>
</dbReference>
<dbReference type="GeneID" id="97286741"/>
<protein>
    <submittedName>
        <fullName evidence="2">Uncharacterized protein</fullName>
    </submittedName>
</protein>
<reference evidence="2 3" key="1">
    <citation type="submission" date="2018-06" db="EMBL/GenBank/DDBJ databases">
        <authorList>
            <consortium name="Pathogen Informatics"/>
            <person name="Doyle S."/>
        </authorList>
    </citation>
    <scope>NUCLEOTIDE SEQUENCE [LARGE SCALE GENOMIC DNA]</scope>
    <source>
        <strain evidence="2 3">NCTC12413</strain>
    </source>
</reference>
<evidence type="ECO:0000313" key="3">
    <source>
        <dbReference type="Proteomes" id="UP000254956"/>
    </source>
</evidence>
<dbReference type="AlphaFoldDB" id="A0A2T7BSF5"/>
<proteinExistence type="predicted"/>
<keyword evidence="4" id="KW-1185">Reference proteome</keyword>
<evidence type="ECO:0000313" key="2">
    <source>
        <dbReference type="EMBL" id="SUJ09893.1"/>
    </source>
</evidence>
<dbReference type="Proteomes" id="UP000254956">
    <property type="component" value="Unassembled WGS sequence"/>
</dbReference>
<organism evidence="2 3">
    <name type="scientific">Staphylococcus arlettae</name>
    <dbReference type="NCBI Taxonomy" id="29378"/>
    <lineage>
        <taxon>Bacteria</taxon>
        <taxon>Bacillati</taxon>
        <taxon>Bacillota</taxon>
        <taxon>Bacilli</taxon>
        <taxon>Bacillales</taxon>
        <taxon>Staphylococcaceae</taxon>
        <taxon>Staphylococcus</taxon>
    </lineage>
</organism>
<accession>A0A2T7BSF5</accession>
<dbReference type="Proteomes" id="UP000321598">
    <property type="component" value="Unassembled WGS sequence"/>
</dbReference>
<gene>
    <name evidence="2" type="ORF">NCTC12413_00393</name>
    <name evidence="1" type="ORF">SAR03_22090</name>
</gene>
<sequence length="92" mass="10594">MVAHEKDLIKVDKNNETRSNSISVMIDEGGLGADQYYQIDKHKRNQYEAIFRQKSNTELVDLLITSAGENDNTKFNNSLLALQNEVLRRMNH</sequence>
<evidence type="ECO:0000313" key="1">
    <source>
        <dbReference type="EMBL" id="GEQ01172.1"/>
    </source>
</evidence>
<evidence type="ECO:0000313" key="4">
    <source>
        <dbReference type="Proteomes" id="UP000321598"/>
    </source>
</evidence>
<reference evidence="1 4" key="2">
    <citation type="submission" date="2019-07" db="EMBL/GenBank/DDBJ databases">
        <title>Whole genome shotgun sequence of Staphylococcus arlettae NBRC 109765.</title>
        <authorList>
            <person name="Hosoyama A."/>
            <person name="Uohara A."/>
            <person name="Ohji S."/>
            <person name="Ichikawa N."/>
        </authorList>
    </citation>
    <scope>NUCLEOTIDE SEQUENCE [LARGE SCALE GENOMIC DNA]</scope>
    <source>
        <strain evidence="1 4">NBRC 109765</strain>
    </source>
</reference>
<dbReference type="OrthoDB" id="2439539at2"/>
<dbReference type="RefSeq" id="WP_002508809.1">
    <property type="nucleotide sequence ID" value="NZ_AP019698.1"/>
</dbReference>
<name>A0A2T7BSF5_9STAP</name>